<proteinExistence type="predicted"/>
<reference evidence="1 2" key="1">
    <citation type="journal article" date="2013" name="MBio">
        <title>Genome sequencing of the plant pathogen Taphrina deformans, the causal agent of peach leaf curl.</title>
        <authorList>
            <person name="Cisse O.H."/>
            <person name="Almeida J.M.G.C.F."/>
            <person name="Fonseca A."/>
            <person name="Kumar A.A."/>
            <person name="Salojaervi J."/>
            <person name="Overmyer K."/>
            <person name="Hauser P.M."/>
            <person name="Pagni M."/>
        </authorList>
    </citation>
    <scope>NUCLEOTIDE SEQUENCE [LARGE SCALE GENOMIC DNA]</scope>
    <source>
        <strain evidence="2">PYCC 5710 / ATCC 11124 / CBS 356.35 / IMI 108563 / JCM 9778 / NBRC 8474</strain>
    </source>
</reference>
<accession>R4X8D2</accession>
<comment type="caution">
    <text evidence="1">The sequence shown here is derived from an EMBL/GenBank/DDBJ whole genome shotgun (WGS) entry which is preliminary data.</text>
</comment>
<dbReference type="Proteomes" id="UP000013776">
    <property type="component" value="Unassembled WGS sequence"/>
</dbReference>
<evidence type="ECO:0000313" key="2">
    <source>
        <dbReference type="Proteomes" id="UP000013776"/>
    </source>
</evidence>
<evidence type="ECO:0000313" key="1">
    <source>
        <dbReference type="EMBL" id="CCG81823.1"/>
    </source>
</evidence>
<organism evidence="1 2">
    <name type="scientific">Taphrina deformans (strain PYCC 5710 / ATCC 11124 / CBS 356.35 / IMI 108563 / JCM 9778 / NBRC 8474)</name>
    <name type="common">Peach leaf curl fungus</name>
    <name type="synonym">Lalaria deformans</name>
    <dbReference type="NCBI Taxonomy" id="1097556"/>
    <lineage>
        <taxon>Eukaryota</taxon>
        <taxon>Fungi</taxon>
        <taxon>Dikarya</taxon>
        <taxon>Ascomycota</taxon>
        <taxon>Taphrinomycotina</taxon>
        <taxon>Taphrinomycetes</taxon>
        <taxon>Taphrinales</taxon>
        <taxon>Taphrinaceae</taxon>
        <taxon>Taphrina</taxon>
    </lineage>
</organism>
<dbReference type="EMBL" id="CAHR02000060">
    <property type="protein sequence ID" value="CCG81823.1"/>
    <property type="molecule type" value="Genomic_DNA"/>
</dbReference>
<sequence length="318" mass="35638">MSLYDDIDMCEITASFGSHQHGSSVLVRDSLADELGDALGDESYETDTSYVQCKLRSSDFDYTGNDWGDPAEDSDPDGRFASLNDAMYALYEAMDLDLDSAYISDDLSEISDDLLPLSKEVQDCSSDDLERFVSQLRALASQGEVERNSLKLIHANNFTAESLARHCSELRDKVQGYLQGLCRLSNEDVEVAEVRECLELLQKSLPTELIMTASIELSLLEAETNAVVADLCLLKDSLQERKQTLYQAQRIVKTAKESCYQWLNDAARVEEARAWLLENDVDSKVSDRAFSKELTSIKLGFEEVCTTLRRQISGEQEN</sequence>
<dbReference type="VEuPathDB" id="FungiDB:TAPDE_001687"/>
<name>R4X8D2_TAPDE</name>
<protein>
    <submittedName>
        <fullName evidence="1">Uncharacterized protein</fullName>
    </submittedName>
</protein>
<dbReference type="AlphaFoldDB" id="R4X8D2"/>
<keyword evidence="2" id="KW-1185">Reference proteome</keyword>
<gene>
    <name evidence="1" type="ORF">TAPDE_001687</name>
</gene>